<dbReference type="InterPro" id="IPR038765">
    <property type="entry name" value="Papain-like_cys_pep_sf"/>
</dbReference>
<sequence>MVVLLGTTLLYLPARAGWDFDKLLRLAQQRYGATAARLLADTQQMLAGARNQSEQDKLRWVNDFFNRRLQFQDDSALWKEADYWATPLEMIGKGAGDCEDFTIIKYFALKELGISAEKLRLSYVKARIGGSGSSVTQAHMVLTYYPSPDAEPLVLDNLINEIRPASRRPDLVPVFSFSSEGIFAGAGTQPSASVDRLSRWKDVLLRMQSDGIVF</sequence>
<dbReference type="PANTHER" id="PTHR39327">
    <property type="match status" value="1"/>
</dbReference>
<accession>A0A8J7KDZ7</accession>
<proteinExistence type="predicted"/>
<dbReference type="Proteomes" id="UP000604481">
    <property type="component" value="Unassembled WGS sequence"/>
</dbReference>
<reference evidence="1 2" key="1">
    <citation type="submission" date="2020-10" db="EMBL/GenBank/DDBJ databases">
        <title>The genome sequence of Chitinilyticum litopenaei 4Y14.</title>
        <authorList>
            <person name="Liu Y."/>
        </authorList>
    </citation>
    <scope>NUCLEOTIDE SEQUENCE [LARGE SCALE GENOMIC DNA]</scope>
    <source>
        <strain evidence="1 2">4Y14</strain>
    </source>
</reference>
<name>A0A8J7KDZ7_9NEIS</name>
<gene>
    <name evidence="1" type="ORF">INR99_06665</name>
</gene>
<protein>
    <submittedName>
        <fullName evidence="1">Transglutaminase-like cysteine peptidase</fullName>
    </submittedName>
</protein>
<keyword evidence="2" id="KW-1185">Reference proteome</keyword>
<evidence type="ECO:0000313" key="2">
    <source>
        <dbReference type="Proteomes" id="UP000604481"/>
    </source>
</evidence>
<dbReference type="AlphaFoldDB" id="A0A8J7KDZ7"/>
<dbReference type="SUPFAM" id="SSF54001">
    <property type="entry name" value="Cysteine proteinases"/>
    <property type="match status" value="1"/>
</dbReference>
<dbReference type="Gene3D" id="3.10.620.30">
    <property type="match status" value="1"/>
</dbReference>
<evidence type="ECO:0000313" key="1">
    <source>
        <dbReference type="EMBL" id="MBE9609024.1"/>
    </source>
</evidence>
<comment type="caution">
    <text evidence="1">The sequence shown here is derived from an EMBL/GenBank/DDBJ whole genome shotgun (WGS) entry which is preliminary data.</text>
</comment>
<dbReference type="PANTHER" id="PTHR39327:SF1">
    <property type="entry name" value="BLR5470 PROTEIN"/>
    <property type="match status" value="1"/>
</dbReference>
<dbReference type="EMBL" id="JADFUA010000003">
    <property type="protein sequence ID" value="MBE9609024.1"/>
    <property type="molecule type" value="Genomic_DNA"/>
</dbReference>
<dbReference type="Pfam" id="PF06035">
    <property type="entry name" value="Peptidase_C93"/>
    <property type="match status" value="1"/>
</dbReference>
<organism evidence="1 2">
    <name type="scientific">Chitinilyticum piscinae</name>
    <dbReference type="NCBI Taxonomy" id="2866724"/>
    <lineage>
        <taxon>Bacteria</taxon>
        <taxon>Pseudomonadati</taxon>
        <taxon>Pseudomonadota</taxon>
        <taxon>Betaproteobacteria</taxon>
        <taxon>Neisseriales</taxon>
        <taxon>Chitinibacteraceae</taxon>
        <taxon>Chitinilyticum</taxon>
    </lineage>
</organism>
<dbReference type="InterPro" id="IPR010319">
    <property type="entry name" value="Transglutaminase-like_Cys_pept"/>
</dbReference>